<dbReference type="InterPro" id="IPR011009">
    <property type="entry name" value="Kinase-like_dom_sf"/>
</dbReference>
<dbReference type="Proteomes" id="UP000232688">
    <property type="component" value="Unassembled WGS sequence"/>
</dbReference>
<dbReference type="PANTHER" id="PTHR44329">
    <property type="entry name" value="SERINE/THREONINE-PROTEIN KINASE TNNI3K-RELATED"/>
    <property type="match status" value="1"/>
</dbReference>
<reference evidence="3 4" key="1">
    <citation type="submission" date="2017-10" db="EMBL/GenBank/DDBJ databases">
        <title>Extensive intraspecific genome diversity in a model arbuscular mycorrhizal fungus.</title>
        <authorList>
            <person name="Chen E.C.H."/>
            <person name="Morin E."/>
            <person name="Baudet D."/>
            <person name="Noel J."/>
            <person name="Ndikumana S."/>
            <person name="Charron P."/>
            <person name="St-Onge C."/>
            <person name="Giorgi J."/>
            <person name="Grigoriev I.V."/>
            <person name="Roux C."/>
            <person name="Martin F.M."/>
            <person name="Corradi N."/>
        </authorList>
    </citation>
    <scope>NUCLEOTIDE SEQUENCE [LARGE SCALE GENOMIC DNA]</scope>
    <source>
        <strain evidence="3 4">A1</strain>
    </source>
</reference>
<keyword evidence="1" id="KW-0547">Nucleotide-binding</keyword>
<keyword evidence="2" id="KW-0067">ATP-binding</keyword>
<evidence type="ECO:0000313" key="4">
    <source>
        <dbReference type="Proteomes" id="UP000232688"/>
    </source>
</evidence>
<dbReference type="GO" id="GO:0004674">
    <property type="term" value="F:protein serine/threonine kinase activity"/>
    <property type="evidence" value="ECO:0007669"/>
    <property type="project" value="TreeGrafter"/>
</dbReference>
<evidence type="ECO:0000256" key="1">
    <source>
        <dbReference type="ARBA" id="ARBA00022741"/>
    </source>
</evidence>
<dbReference type="Pfam" id="PF07714">
    <property type="entry name" value="PK_Tyr_Ser-Thr"/>
    <property type="match status" value="1"/>
</dbReference>
<keyword evidence="3" id="KW-0808">Transferase</keyword>
<evidence type="ECO:0000256" key="2">
    <source>
        <dbReference type="ARBA" id="ARBA00022840"/>
    </source>
</evidence>
<dbReference type="AlphaFoldDB" id="A0A2I1EXP1"/>
<dbReference type="PANTHER" id="PTHR44329:SF298">
    <property type="entry name" value="MIXED LINEAGE KINASE DOMAIN-LIKE PROTEIN"/>
    <property type="match status" value="1"/>
</dbReference>
<accession>A0A2I1EXP1</accession>
<reference evidence="3 4" key="2">
    <citation type="submission" date="2017-10" db="EMBL/GenBank/DDBJ databases">
        <title>Genome analyses suggest a sexual origin of heterokaryosis in a supposedly ancient asexual fungus.</title>
        <authorList>
            <person name="Corradi N."/>
            <person name="Sedzielewska K."/>
            <person name="Noel J."/>
            <person name="Charron P."/>
            <person name="Farinelli L."/>
            <person name="Marton T."/>
            <person name="Kruger M."/>
            <person name="Pelin A."/>
            <person name="Brachmann A."/>
            <person name="Corradi N."/>
        </authorList>
    </citation>
    <scope>NUCLEOTIDE SEQUENCE [LARGE SCALE GENOMIC DNA]</scope>
    <source>
        <strain evidence="3 4">A1</strain>
    </source>
</reference>
<dbReference type="PROSITE" id="PS50011">
    <property type="entry name" value="PROTEIN_KINASE_DOM"/>
    <property type="match status" value="1"/>
</dbReference>
<organism evidence="3 4">
    <name type="scientific">Rhizophagus irregularis</name>
    <dbReference type="NCBI Taxonomy" id="588596"/>
    <lineage>
        <taxon>Eukaryota</taxon>
        <taxon>Fungi</taxon>
        <taxon>Fungi incertae sedis</taxon>
        <taxon>Mucoromycota</taxon>
        <taxon>Glomeromycotina</taxon>
        <taxon>Glomeromycetes</taxon>
        <taxon>Glomerales</taxon>
        <taxon>Glomeraceae</taxon>
        <taxon>Rhizophagus</taxon>
    </lineage>
</organism>
<dbReference type="InterPro" id="IPR000719">
    <property type="entry name" value="Prot_kinase_dom"/>
</dbReference>
<sequence>MDSRDETEIPKKSIENMQTSSSFDDIIRFEEYGVCSQCQKFNTNYGWCKLCDPKKLNQGWTSGNTEIDEFIKETQLIAESYTENFLEWIPFDRFENIVKIGEGGFSTVYRATWMDGYRVLCFDNNLYEQNVPSRSKPVTVALKTLGKFMKASSDSLREFKTHYNCGRLTIQVYGFTQHTSTKEYMVILTYADKGDLRDYLSSNFCNLNWEKKLTLLYTLSKDLFPIHNAGYTHSDFHSGNILQLSNKSDLNDDIIASSAPASYAAIQYVPNLDTDICSYIADLGLSAPKGKLNDEVYGVLPYVAPEVLRGDPYTAAADIYSFGIVMTEVSTGRPPFKDYPFDISLALKINKGLRPEFAEGTPECYIKLANQCMDNDSSKRPRIKRIQAILFNWRNIIQGMQGILGDSSAGEIKIKKEFEASDKIIPIFTTTLQKHQEVYRSQRIPNLINYDDEVQKNSSNATDSLENFSISDFD</sequence>
<dbReference type="InterPro" id="IPR001245">
    <property type="entry name" value="Ser-Thr/Tyr_kinase_cat_dom"/>
</dbReference>
<dbReference type="VEuPathDB" id="FungiDB:FUN_018736"/>
<keyword evidence="3" id="KW-0418">Kinase</keyword>
<evidence type="ECO:0000313" key="3">
    <source>
        <dbReference type="EMBL" id="PKC60004.1"/>
    </source>
</evidence>
<dbReference type="GO" id="GO:0005524">
    <property type="term" value="F:ATP binding"/>
    <property type="evidence" value="ECO:0007669"/>
    <property type="project" value="UniProtKB-KW"/>
</dbReference>
<dbReference type="InterPro" id="IPR051681">
    <property type="entry name" value="Ser/Thr_Kinases-Pseudokinases"/>
</dbReference>
<dbReference type="VEuPathDB" id="FungiDB:RhiirFUN_015167"/>
<comment type="caution">
    <text evidence="3">The sequence shown here is derived from an EMBL/GenBank/DDBJ whole genome shotgun (WGS) entry which is preliminary data.</text>
</comment>
<gene>
    <name evidence="3" type="ORF">RhiirA1_540133</name>
</gene>
<dbReference type="Gene3D" id="1.10.510.10">
    <property type="entry name" value="Transferase(Phosphotransferase) domain 1"/>
    <property type="match status" value="1"/>
</dbReference>
<dbReference type="EMBL" id="LLXH01001218">
    <property type="protein sequence ID" value="PKC60004.1"/>
    <property type="molecule type" value="Genomic_DNA"/>
</dbReference>
<name>A0A2I1EXP1_9GLOM</name>
<dbReference type="VEuPathDB" id="FungiDB:RhiirA1_540133"/>
<proteinExistence type="predicted"/>
<protein>
    <submittedName>
        <fullName evidence="3">Kinase-like protein</fullName>
    </submittedName>
</protein>
<dbReference type="OrthoDB" id="2311270at2759"/>
<dbReference type="SUPFAM" id="SSF56112">
    <property type="entry name" value="Protein kinase-like (PK-like)"/>
    <property type="match status" value="1"/>
</dbReference>